<dbReference type="SUPFAM" id="SSF51556">
    <property type="entry name" value="Metallo-dependent hydrolases"/>
    <property type="match status" value="1"/>
</dbReference>
<dbReference type="GO" id="GO:0008168">
    <property type="term" value="F:methyltransferase activity"/>
    <property type="evidence" value="ECO:0007669"/>
    <property type="project" value="UniProtKB-KW"/>
</dbReference>
<dbReference type="SUPFAM" id="SSF53335">
    <property type="entry name" value="S-adenosyl-L-methionine-dependent methyltransferases"/>
    <property type="match status" value="1"/>
</dbReference>
<dbReference type="Gene3D" id="3.40.50.150">
    <property type="entry name" value="Vaccinia Virus protein VP39"/>
    <property type="match status" value="1"/>
</dbReference>
<dbReference type="AlphaFoldDB" id="A0A7G8BMI9"/>
<organism evidence="4 5">
    <name type="scientific">Alloacidobacterium dinghuense</name>
    <dbReference type="NCBI Taxonomy" id="2763107"/>
    <lineage>
        <taxon>Bacteria</taxon>
        <taxon>Pseudomonadati</taxon>
        <taxon>Acidobacteriota</taxon>
        <taxon>Terriglobia</taxon>
        <taxon>Terriglobales</taxon>
        <taxon>Acidobacteriaceae</taxon>
        <taxon>Alloacidobacterium</taxon>
    </lineage>
</organism>
<dbReference type="GO" id="GO:0032259">
    <property type="term" value="P:methylation"/>
    <property type="evidence" value="ECO:0007669"/>
    <property type="project" value="UniProtKB-KW"/>
</dbReference>
<evidence type="ECO:0000259" key="2">
    <source>
        <dbReference type="Pfam" id="PF01979"/>
    </source>
</evidence>
<keyword evidence="4" id="KW-0489">Methyltransferase</keyword>
<dbReference type="EMBL" id="CP060394">
    <property type="protein sequence ID" value="QNI33759.1"/>
    <property type="molecule type" value="Genomic_DNA"/>
</dbReference>
<keyword evidence="4" id="KW-0808">Transferase</keyword>
<evidence type="ECO:0000256" key="1">
    <source>
        <dbReference type="ARBA" id="ARBA00022801"/>
    </source>
</evidence>
<dbReference type="Pfam" id="PF01979">
    <property type="entry name" value="Amidohydro_1"/>
    <property type="match status" value="1"/>
</dbReference>
<keyword evidence="1" id="KW-0378">Hydrolase</keyword>
<protein>
    <submittedName>
        <fullName evidence="4">Methyltransferase domain-containing protein</fullName>
    </submittedName>
</protein>
<dbReference type="PANTHER" id="PTHR43794:SF11">
    <property type="entry name" value="AMIDOHYDROLASE-RELATED DOMAIN-CONTAINING PROTEIN"/>
    <property type="match status" value="1"/>
</dbReference>
<evidence type="ECO:0000259" key="3">
    <source>
        <dbReference type="Pfam" id="PF13649"/>
    </source>
</evidence>
<dbReference type="KEGG" id="adin:H7849_07520"/>
<keyword evidence="5" id="KW-1185">Reference proteome</keyword>
<dbReference type="InterPro" id="IPR032466">
    <property type="entry name" value="Metal_Hydrolase"/>
</dbReference>
<dbReference type="PANTHER" id="PTHR43794">
    <property type="entry name" value="AMINOHYDROLASE SSNA-RELATED"/>
    <property type="match status" value="1"/>
</dbReference>
<dbReference type="InterPro" id="IPR029063">
    <property type="entry name" value="SAM-dependent_MTases_sf"/>
</dbReference>
<dbReference type="InterPro" id="IPR006680">
    <property type="entry name" value="Amidohydro-rel"/>
</dbReference>
<reference evidence="4 5" key="1">
    <citation type="submission" date="2020-08" db="EMBL/GenBank/DDBJ databases">
        <title>Edaphobacter telluris sp. nov. and Acidobacterium dinghuensis sp. nov., two acidobacteria isolated from forest soil.</title>
        <authorList>
            <person name="Fu J."/>
            <person name="Qiu L."/>
        </authorList>
    </citation>
    <scope>NUCLEOTIDE SEQUENCE [LARGE SCALE GENOMIC DNA]</scope>
    <source>
        <strain evidence="4">4Y35</strain>
    </source>
</reference>
<sequence>MSAISQLETRTQPGDVFSAWASVYDRQENPLLMLEERYLSRILPRIDGRDVLDVGCGTGRWLAQFSQSSRPQSLHGVDPSPEMLAQAAAKHIPELQLSLAGSANLPFKDSTMDVMLASFVLSYEDDLGKAAAEFARVARPGCDVFISDMHPETATSLCWKRSFHIGESELELPAKCWALSEILNVFKAAGFSERAVIEPAFGSPEKDLFASHNRLERFAEAEGLPAIYLLHLTKLEADNNRSLVPGEEKDRLLLSGARCALGPREVIATSITTNNGSVEIVSSHPPTIASQTITSIDLTGYLIFPGLINAHDHLEFALFPRLGRGGYKNAAQWAQDIQRSDAEIIAVHRRIPKRTRLWWGGIRNLLSGVTTVCHHNPIDPSLLAQDFPVHIVSDLGWEHSLAFATDIQAAHSSSGEDRPFVIHACEGIDDQSNEELVSLDTLGVLDQKTVLIHGLALDVRAADLLNSRGTSLIVCPSSNDFLFGKTPRLEVLNSVERLALGSDSPLTAAGDLLDEIRFAYETCKLPAQKLFAMVTDSSASILRIKDGRGSIRSGSPADLIAVRDRQGSPAEILSSLCASDIELVLLSGRVQLASQFIFGRLPDVDRDGLEPLSVDGDIRWLRAPIEDLLRESESVLGEGAVRLGGKSVCRPS</sequence>
<dbReference type="InterPro" id="IPR011059">
    <property type="entry name" value="Metal-dep_hydrolase_composite"/>
</dbReference>
<feature type="domain" description="Methyltransferase" evidence="3">
    <location>
        <begin position="51"/>
        <end position="141"/>
    </location>
</feature>
<accession>A0A7G8BMI9</accession>
<dbReference type="Pfam" id="PF13649">
    <property type="entry name" value="Methyltransf_25"/>
    <property type="match status" value="1"/>
</dbReference>
<dbReference type="GO" id="GO:0016810">
    <property type="term" value="F:hydrolase activity, acting on carbon-nitrogen (but not peptide) bonds"/>
    <property type="evidence" value="ECO:0007669"/>
    <property type="project" value="InterPro"/>
</dbReference>
<feature type="domain" description="Amidohydrolase-related" evidence="2">
    <location>
        <begin position="415"/>
        <end position="589"/>
    </location>
</feature>
<proteinExistence type="predicted"/>
<name>A0A7G8BMI9_9BACT</name>
<evidence type="ECO:0000313" key="5">
    <source>
        <dbReference type="Proteomes" id="UP000515312"/>
    </source>
</evidence>
<dbReference type="Gene3D" id="3.20.20.140">
    <property type="entry name" value="Metal-dependent hydrolases"/>
    <property type="match status" value="2"/>
</dbReference>
<dbReference type="Gene3D" id="2.30.40.10">
    <property type="entry name" value="Urease, subunit C, domain 1"/>
    <property type="match status" value="1"/>
</dbReference>
<dbReference type="SUPFAM" id="SSF51338">
    <property type="entry name" value="Composite domain of metallo-dependent hydrolases"/>
    <property type="match status" value="1"/>
</dbReference>
<dbReference type="InterPro" id="IPR041698">
    <property type="entry name" value="Methyltransf_25"/>
</dbReference>
<dbReference type="Proteomes" id="UP000515312">
    <property type="component" value="Chromosome"/>
</dbReference>
<evidence type="ECO:0000313" key="4">
    <source>
        <dbReference type="EMBL" id="QNI33759.1"/>
    </source>
</evidence>
<dbReference type="CDD" id="cd02440">
    <property type="entry name" value="AdoMet_MTases"/>
    <property type="match status" value="1"/>
</dbReference>
<dbReference type="InterPro" id="IPR050287">
    <property type="entry name" value="MTA/SAH_deaminase"/>
</dbReference>
<dbReference type="RefSeq" id="WP_186745385.1">
    <property type="nucleotide sequence ID" value="NZ_CP060394.1"/>
</dbReference>
<gene>
    <name evidence="4" type="ORF">H7849_07520</name>
</gene>